<dbReference type="InterPro" id="IPR001394">
    <property type="entry name" value="Peptidase_C19_UCH"/>
</dbReference>
<dbReference type="Gene3D" id="3.30.2230.10">
    <property type="entry name" value="DUSP-like"/>
    <property type="match status" value="2"/>
</dbReference>
<dbReference type="EC" id="3.4.19.12" evidence="2"/>
<dbReference type="EMBL" id="GEEE01002205">
    <property type="protein sequence ID" value="JAP61020.1"/>
    <property type="molecule type" value="Transcribed_RNA"/>
</dbReference>
<dbReference type="PANTHER" id="PTHR21646">
    <property type="entry name" value="UBIQUITIN CARBOXYL-TERMINAL HYDROLASE"/>
    <property type="match status" value="1"/>
</dbReference>
<dbReference type="Pfam" id="PF06337">
    <property type="entry name" value="DUSP"/>
    <property type="match status" value="2"/>
</dbReference>
<name>A0A0V0J5H9_SCHSO</name>
<evidence type="ECO:0000256" key="2">
    <source>
        <dbReference type="ARBA" id="ARBA00012759"/>
    </source>
</evidence>
<feature type="non-terminal residue" evidence="6">
    <location>
        <position position="692"/>
    </location>
</feature>
<evidence type="ECO:0000256" key="1">
    <source>
        <dbReference type="ARBA" id="ARBA00000707"/>
    </source>
</evidence>
<dbReference type="InterPro" id="IPR050185">
    <property type="entry name" value="Ub_carboxyl-term_hydrolase"/>
</dbReference>
<dbReference type="CDD" id="cd02257">
    <property type="entry name" value="Peptidase_C19"/>
    <property type="match status" value="1"/>
</dbReference>
<dbReference type="PROSITE" id="PS51283">
    <property type="entry name" value="DUSP"/>
    <property type="match status" value="2"/>
</dbReference>
<proteinExistence type="predicted"/>
<evidence type="ECO:0000256" key="3">
    <source>
        <dbReference type="SAM" id="MobiDB-lite"/>
    </source>
</evidence>
<feature type="region of interest" description="Disordered" evidence="3">
    <location>
        <begin position="223"/>
        <end position="242"/>
    </location>
</feature>
<dbReference type="InterPro" id="IPR028889">
    <property type="entry name" value="USP"/>
</dbReference>
<evidence type="ECO:0000313" key="6">
    <source>
        <dbReference type="EMBL" id="JAP61020.1"/>
    </source>
</evidence>
<dbReference type="PANTHER" id="PTHR21646:SF86">
    <property type="entry name" value="UBIQUITIN CARBOXYL-TERMINAL HYDROLASE"/>
    <property type="match status" value="1"/>
</dbReference>
<dbReference type="SUPFAM" id="SSF143791">
    <property type="entry name" value="DUSP-like"/>
    <property type="match status" value="2"/>
</dbReference>
<dbReference type="Pfam" id="PF00443">
    <property type="entry name" value="UCH"/>
    <property type="match status" value="1"/>
</dbReference>
<feature type="region of interest" description="Disordered" evidence="3">
    <location>
        <begin position="119"/>
        <end position="157"/>
    </location>
</feature>
<dbReference type="InterPro" id="IPR018200">
    <property type="entry name" value="USP_CS"/>
</dbReference>
<accession>A0A0V0J5H9</accession>
<feature type="domain" description="USP" evidence="4">
    <location>
        <begin position="1"/>
        <end position="449"/>
    </location>
</feature>
<protein>
    <recommendedName>
        <fullName evidence="2">ubiquitinyl hydrolase 1</fullName>
        <ecNumber evidence="2">3.4.19.12</ecNumber>
    </recommendedName>
</protein>
<evidence type="ECO:0000259" key="4">
    <source>
        <dbReference type="PROSITE" id="PS50235"/>
    </source>
</evidence>
<dbReference type="GO" id="GO:0004843">
    <property type="term" value="F:cysteine-type deubiquitinase activity"/>
    <property type="evidence" value="ECO:0007669"/>
    <property type="project" value="UniProtKB-EC"/>
</dbReference>
<sequence length="692" mass="77358">MNASLQVLSQCPPLTDLLLCPSPFFRAEPPKLATAYTNLLSEIWSATRPRVAVPNSVLNAIRAVHPIFRGFAQHDSPEFIRAFLTDLHEELKVTDGEDLSIDDAKHQFIHESYPNGEVGGNLAARSSHSPPSPKDREAGDLKQQPAKPPQPARSPVTDIFQGKTVTSVKCLSCGQVSTRQEVFWDLSLPITGGHSSRSMALVQHSPCARSVSLRWPTFLQRSLPSTPASPSKSRTRGRSTNSTSWSLVGAAQPLKGAAAVGRHVFSPLARGSVALFAALFFYLLIAFSWLQSLVWSPTVQLDDCLASFFAEDELRGENQYYCSRCAKLSNGLMHSEILCLPEVLCLHLKRFRNDSHSLSKVSSSVSFPLHRLDLSSYLHPSCPDKVTTYDLMGVICHTGGVTFGHYYCYALNRYTNSWYEFDDTLVNPVEAADVAALASRAYVLVYRKQNENIAPLRMQVDSLLSELSLSSSMANSVWIGRRWITRFFNFSDPGPVNNEDFLCNHGYFKPLLWEHRDDFVFEIPTKVWNLFIERFGGGPMVRTLEVCATCKSTLRALDERRQYERAEFLRLRKLPITSQCVISAKWFSSWVNFVEGHQINPPGPITNLDVLDPVPSSDSKHPLTYQFRRGSAWEPISTGCWELLFKSYGGGPTYVLPVISSSPSTATLDDENASDKEVDDLDDDDEEEEEEE</sequence>
<dbReference type="InterPro" id="IPR006615">
    <property type="entry name" value="Pept_C19_DUSP"/>
</dbReference>
<gene>
    <name evidence="6" type="ORF">TR117425</name>
</gene>
<dbReference type="InterPro" id="IPR035927">
    <property type="entry name" value="DUSP-like_sf"/>
</dbReference>
<dbReference type="AlphaFoldDB" id="A0A0V0J5H9"/>
<feature type="compositionally biased region" description="Acidic residues" evidence="3">
    <location>
        <begin position="668"/>
        <end position="692"/>
    </location>
</feature>
<comment type="catalytic activity">
    <reaction evidence="1">
        <text>Thiol-dependent hydrolysis of ester, thioester, amide, peptide and isopeptide bonds formed by the C-terminal Gly of ubiquitin (a 76-residue protein attached to proteins as an intracellular targeting signal).</text>
        <dbReference type="EC" id="3.4.19.12"/>
    </reaction>
</comment>
<dbReference type="Gene3D" id="3.90.70.10">
    <property type="entry name" value="Cysteine proteinases"/>
    <property type="match status" value="1"/>
</dbReference>
<dbReference type="SMART" id="SM00695">
    <property type="entry name" value="DUSP"/>
    <property type="match status" value="2"/>
</dbReference>
<reference evidence="6" key="1">
    <citation type="submission" date="2016-01" db="EMBL/GenBank/DDBJ databases">
        <title>Reference transcriptome for the parasite Schistocephalus solidus: insights into the molecular evolution of parasitism.</title>
        <authorList>
            <person name="Hebert F.O."/>
            <person name="Grambauer S."/>
            <person name="Barber I."/>
            <person name="Landry C.R."/>
            <person name="Aubin-Horth N."/>
        </authorList>
    </citation>
    <scope>NUCLEOTIDE SEQUENCE</scope>
</reference>
<dbReference type="PROSITE" id="PS00973">
    <property type="entry name" value="USP_2"/>
    <property type="match status" value="1"/>
</dbReference>
<dbReference type="SUPFAM" id="SSF54001">
    <property type="entry name" value="Cysteine proteinases"/>
    <property type="match status" value="1"/>
</dbReference>
<dbReference type="GO" id="GO:0016579">
    <property type="term" value="P:protein deubiquitination"/>
    <property type="evidence" value="ECO:0007669"/>
    <property type="project" value="InterPro"/>
</dbReference>
<feature type="domain" description="DUSP" evidence="5">
    <location>
        <begin position="451"/>
        <end position="547"/>
    </location>
</feature>
<dbReference type="PROSITE" id="PS50235">
    <property type="entry name" value="USP_3"/>
    <property type="match status" value="1"/>
</dbReference>
<feature type="region of interest" description="Disordered" evidence="3">
    <location>
        <begin position="661"/>
        <end position="692"/>
    </location>
</feature>
<organism evidence="6">
    <name type="scientific">Schistocephalus solidus</name>
    <name type="common">Tapeworm</name>
    <dbReference type="NCBI Taxonomy" id="70667"/>
    <lineage>
        <taxon>Eukaryota</taxon>
        <taxon>Metazoa</taxon>
        <taxon>Spiralia</taxon>
        <taxon>Lophotrochozoa</taxon>
        <taxon>Platyhelminthes</taxon>
        <taxon>Cestoda</taxon>
        <taxon>Eucestoda</taxon>
        <taxon>Diphyllobothriidea</taxon>
        <taxon>Diphyllobothriidae</taxon>
        <taxon>Schistocephalus</taxon>
    </lineage>
</organism>
<evidence type="ECO:0000259" key="5">
    <source>
        <dbReference type="PROSITE" id="PS51283"/>
    </source>
</evidence>
<feature type="domain" description="DUSP" evidence="5">
    <location>
        <begin position="555"/>
        <end position="660"/>
    </location>
</feature>
<dbReference type="InterPro" id="IPR038765">
    <property type="entry name" value="Papain-like_cys_pep_sf"/>
</dbReference>